<dbReference type="InterPro" id="IPR023198">
    <property type="entry name" value="PGP-like_dom2"/>
</dbReference>
<dbReference type="InterPro" id="IPR036412">
    <property type="entry name" value="HAD-like_sf"/>
</dbReference>
<dbReference type="InterPro" id="IPR041492">
    <property type="entry name" value="HAD_2"/>
</dbReference>
<dbReference type="AlphaFoldDB" id="A0AA41Q7X5"/>
<dbReference type="Gene3D" id="1.10.150.240">
    <property type="entry name" value="Putative phosphatase, domain 2"/>
    <property type="match status" value="1"/>
</dbReference>
<dbReference type="GO" id="GO:0008967">
    <property type="term" value="F:phosphoglycolate phosphatase activity"/>
    <property type="evidence" value="ECO:0007669"/>
    <property type="project" value="TreeGrafter"/>
</dbReference>
<sequence>MPPIAPHPAAPPRLDLTDVLVLFDWNGTLVDDTDRALRATNAVLTHRGLAGLTAEDFPARWKLPLGAFLRGLGATDPEAAEQHWNRALAAEPAPLRHGAARMLDTLRARGARLGVVSAAGAQAVADDIRDTGLEDRFDVVLAGVAAKTSALLSQRPTRPRACYVGDTEYDIHCARAAGYLAVAITGGYRPADALAAVRPDAVVDDLDDLVGVLTALHTKTPAPASLGGTPA</sequence>
<reference evidence="1" key="1">
    <citation type="submission" date="2022-01" db="EMBL/GenBank/DDBJ databases">
        <title>Genome-Based Taxonomic Classification of the Phylum Actinobacteria.</title>
        <authorList>
            <person name="Gao Y."/>
        </authorList>
    </citation>
    <scope>NUCLEOTIDE SEQUENCE</scope>
    <source>
        <strain evidence="1">KLBMP 8922</strain>
    </source>
</reference>
<evidence type="ECO:0000313" key="1">
    <source>
        <dbReference type="EMBL" id="MCF2532856.1"/>
    </source>
</evidence>
<evidence type="ECO:0000313" key="2">
    <source>
        <dbReference type="Proteomes" id="UP001165378"/>
    </source>
</evidence>
<dbReference type="SFLD" id="SFLDG01129">
    <property type="entry name" value="C1.5:_HAD__Beta-PGM__Phosphata"/>
    <property type="match status" value="1"/>
</dbReference>
<protein>
    <submittedName>
        <fullName evidence="1">HAD family hydrolase</fullName>
    </submittedName>
</protein>
<dbReference type="Gene3D" id="3.40.50.1000">
    <property type="entry name" value="HAD superfamily/HAD-like"/>
    <property type="match status" value="1"/>
</dbReference>
<dbReference type="InterPro" id="IPR023214">
    <property type="entry name" value="HAD_sf"/>
</dbReference>
<dbReference type="GO" id="GO:0006281">
    <property type="term" value="P:DNA repair"/>
    <property type="evidence" value="ECO:0007669"/>
    <property type="project" value="TreeGrafter"/>
</dbReference>
<comment type="caution">
    <text evidence="1">The sequence shown here is derived from an EMBL/GenBank/DDBJ whole genome shotgun (WGS) entry which is preliminary data.</text>
</comment>
<dbReference type="InterPro" id="IPR050155">
    <property type="entry name" value="HAD-like_hydrolase_sf"/>
</dbReference>
<dbReference type="GO" id="GO:0005829">
    <property type="term" value="C:cytosol"/>
    <property type="evidence" value="ECO:0007669"/>
    <property type="project" value="TreeGrafter"/>
</dbReference>
<dbReference type="SFLD" id="SFLDS00003">
    <property type="entry name" value="Haloacid_Dehalogenase"/>
    <property type="match status" value="1"/>
</dbReference>
<name>A0AA41Q7X5_9ACTN</name>
<accession>A0AA41Q7X5</accession>
<organism evidence="1 2">
    <name type="scientific">Yinghuangia soli</name>
    <dbReference type="NCBI Taxonomy" id="2908204"/>
    <lineage>
        <taxon>Bacteria</taxon>
        <taxon>Bacillati</taxon>
        <taxon>Actinomycetota</taxon>
        <taxon>Actinomycetes</taxon>
        <taxon>Kitasatosporales</taxon>
        <taxon>Streptomycetaceae</taxon>
        <taxon>Yinghuangia</taxon>
    </lineage>
</organism>
<dbReference type="EMBL" id="JAKFHA010000040">
    <property type="protein sequence ID" value="MCF2532856.1"/>
    <property type="molecule type" value="Genomic_DNA"/>
</dbReference>
<dbReference type="Proteomes" id="UP001165378">
    <property type="component" value="Unassembled WGS sequence"/>
</dbReference>
<dbReference type="RefSeq" id="WP_235057631.1">
    <property type="nucleotide sequence ID" value="NZ_JAKFHA010000040.1"/>
</dbReference>
<dbReference type="PANTHER" id="PTHR43434:SF1">
    <property type="entry name" value="PHOSPHOGLYCOLATE PHOSPHATASE"/>
    <property type="match status" value="1"/>
</dbReference>
<keyword evidence="2" id="KW-1185">Reference proteome</keyword>
<proteinExistence type="predicted"/>
<dbReference type="Pfam" id="PF13419">
    <property type="entry name" value="HAD_2"/>
    <property type="match status" value="1"/>
</dbReference>
<gene>
    <name evidence="1" type="ORF">LZ495_37375</name>
</gene>
<dbReference type="PANTHER" id="PTHR43434">
    <property type="entry name" value="PHOSPHOGLYCOLATE PHOSPHATASE"/>
    <property type="match status" value="1"/>
</dbReference>
<dbReference type="SUPFAM" id="SSF56784">
    <property type="entry name" value="HAD-like"/>
    <property type="match status" value="1"/>
</dbReference>
<keyword evidence="1" id="KW-0378">Hydrolase</keyword>